<feature type="domain" description="DUF6589" evidence="2">
    <location>
        <begin position="4"/>
        <end position="316"/>
    </location>
</feature>
<feature type="region of interest" description="Disordered" evidence="1">
    <location>
        <begin position="364"/>
        <end position="388"/>
    </location>
</feature>
<reference evidence="3 4" key="1">
    <citation type="submission" date="2014-04" db="EMBL/GenBank/DDBJ databases">
        <authorList>
            <consortium name="DOE Joint Genome Institute"/>
            <person name="Kuo A."/>
            <person name="Gay G."/>
            <person name="Dore J."/>
            <person name="Kohler A."/>
            <person name="Nagy L.G."/>
            <person name="Floudas D."/>
            <person name="Copeland A."/>
            <person name="Barry K.W."/>
            <person name="Cichocki N."/>
            <person name="Veneault-Fourrey C."/>
            <person name="LaButti K."/>
            <person name="Lindquist E.A."/>
            <person name="Lipzen A."/>
            <person name="Lundell T."/>
            <person name="Morin E."/>
            <person name="Murat C."/>
            <person name="Sun H."/>
            <person name="Tunlid A."/>
            <person name="Henrissat B."/>
            <person name="Grigoriev I.V."/>
            <person name="Hibbett D.S."/>
            <person name="Martin F."/>
            <person name="Nordberg H.P."/>
            <person name="Cantor M.N."/>
            <person name="Hua S.X."/>
        </authorList>
    </citation>
    <scope>NUCLEOTIDE SEQUENCE [LARGE SCALE GENOMIC DNA]</scope>
    <source>
        <strain evidence="4">h7</strain>
    </source>
</reference>
<evidence type="ECO:0000259" key="2">
    <source>
        <dbReference type="Pfam" id="PF20231"/>
    </source>
</evidence>
<dbReference type="Pfam" id="PF20231">
    <property type="entry name" value="DUF6589"/>
    <property type="match status" value="1"/>
</dbReference>
<dbReference type="AlphaFoldDB" id="A0A0C3BW19"/>
<keyword evidence="4" id="KW-1185">Reference proteome</keyword>
<evidence type="ECO:0000256" key="1">
    <source>
        <dbReference type="SAM" id="MobiDB-lite"/>
    </source>
</evidence>
<organism evidence="3 4">
    <name type="scientific">Hebeloma cylindrosporum</name>
    <dbReference type="NCBI Taxonomy" id="76867"/>
    <lineage>
        <taxon>Eukaryota</taxon>
        <taxon>Fungi</taxon>
        <taxon>Dikarya</taxon>
        <taxon>Basidiomycota</taxon>
        <taxon>Agaricomycotina</taxon>
        <taxon>Agaricomycetes</taxon>
        <taxon>Agaricomycetidae</taxon>
        <taxon>Agaricales</taxon>
        <taxon>Agaricineae</taxon>
        <taxon>Hymenogastraceae</taxon>
        <taxon>Hebeloma</taxon>
    </lineage>
</organism>
<dbReference type="OrthoDB" id="4743193at2759"/>
<evidence type="ECO:0000313" key="4">
    <source>
        <dbReference type="Proteomes" id="UP000053424"/>
    </source>
</evidence>
<sequence>MTLYVILFHGDLGTGDRIFSLQLRRSIEDSPWDRFQYVIFIPGLFHVKMACADAIYRLFIKHPDARVDETSLMHDISKLRPKETGIISSSPGFRRMHQVIMHAGICRRLDCWRTLVSQLDNKHATLESFAKAEPDFHTLQTLANKFTQQYVANHNLDRLRQQPAAQRDQQFENSTLLNKYCLLYEELTYAMNAGDIGRVELCLLPWIFIFRGTGKHKYASHLLRFLLDVHFLYNERLRHAVRSNWLVNPNGKMNSFRGADWCNELLNLWTKVEHGGTGSNRTVDYIIKESPLVQTYQNIRKTIDKNFLLNRLATSHTGPNMLKTFQETMEHLSKHNPHKIQPGRKTARTILDAIDRGRAMLPSGGTAGAALTSEAVDDEDEDPPANDDNLLVELI</sequence>
<gene>
    <name evidence="3" type="ORF">M413DRAFT_427697</name>
</gene>
<name>A0A0C3BW19_HEBCY</name>
<accession>A0A0C3BW19</accession>
<dbReference type="HOGENOM" id="CLU_009487_6_1_1"/>
<evidence type="ECO:0000313" key="3">
    <source>
        <dbReference type="EMBL" id="KIM36264.1"/>
    </source>
</evidence>
<feature type="compositionally biased region" description="Acidic residues" evidence="1">
    <location>
        <begin position="375"/>
        <end position="385"/>
    </location>
</feature>
<dbReference type="Proteomes" id="UP000053424">
    <property type="component" value="Unassembled WGS sequence"/>
</dbReference>
<protein>
    <recommendedName>
        <fullName evidence="2">DUF6589 domain-containing protein</fullName>
    </recommendedName>
</protein>
<dbReference type="InterPro" id="IPR046496">
    <property type="entry name" value="DUF6589"/>
</dbReference>
<proteinExistence type="predicted"/>
<dbReference type="STRING" id="686832.A0A0C3BW19"/>
<reference evidence="4" key="2">
    <citation type="submission" date="2015-01" db="EMBL/GenBank/DDBJ databases">
        <title>Evolutionary Origins and Diversification of the Mycorrhizal Mutualists.</title>
        <authorList>
            <consortium name="DOE Joint Genome Institute"/>
            <consortium name="Mycorrhizal Genomics Consortium"/>
            <person name="Kohler A."/>
            <person name="Kuo A."/>
            <person name="Nagy L.G."/>
            <person name="Floudas D."/>
            <person name="Copeland A."/>
            <person name="Barry K.W."/>
            <person name="Cichocki N."/>
            <person name="Veneault-Fourrey C."/>
            <person name="LaButti K."/>
            <person name="Lindquist E.A."/>
            <person name="Lipzen A."/>
            <person name="Lundell T."/>
            <person name="Morin E."/>
            <person name="Murat C."/>
            <person name="Riley R."/>
            <person name="Ohm R."/>
            <person name="Sun H."/>
            <person name="Tunlid A."/>
            <person name="Henrissat B."/>
            <person name="Grigoriev I.V."/>
            <person name="Hibbett D.S."/>
            <person name="Martin F."/>
        </authorList>
    </citation>
    <scope>NUCLEOTIDE SEQUENCE [LARGE SCALE GENOMIC DNA]</scope>
    <source>
        <strain evidence="4">h7</strain>
    </source>
</reference>
<dbReference type="EMBL" id="KN831807">
    <property type="protein sequence ID" value="KIM36264.1"/>
    <property type="molecule type" value="Genomic_DNA"/>
</dbReference>